<dbReference type="EMBL" id="QUNO01000009">
    <property type="protein sequence ID" value="REH43587.1"/>
    <property type="molecule type" value="Genomic_DNA"/>
</dbReference>
<gene>
    <name evidence="8" type="ORF">BCF44_109130</name>
</gene>
<dbReference type="InterPro" id="IPR001128">
    <property type="entry name" value="Cyt_P450"/>
</dbReference>
<evidence type="ECO:0000256" key="2">
    <source>
        <dbReference type="ARBA" id="ARBA00022617"/>
    </source>
</evidence>
<evidence type="ECO:0000313" key="8">
    <source>
        <dbReference type="EMBL" id="REH43587.1"/>
    </source>
</evidence>
<dbReference type="AlphaFoldDB" id="A0A3E0HEG1"/>
<dbReference type="PRINTS" id="PR00359">
    <property type="entry name" value="BP450"/>
</dbReference>
<dbReference type="GO" id="GO:0016705">
    <property type="term" value="F:oxidoreductase activity, acting on paired donors, with incorporation or reduction of molecular oxygen"/>
    <property type="evidence" value="ECO:0007669"/>
    <property type="project" value="InterPro"/>
</dbReference>
<dbReference type="RefSeq" id="WP_116177037.1">
    <property type="nucleotide sequence ID" value="NZ_CP144375.1"/>
</dbReference>
<evidence type="ECO:0000313" key="9">
    <source>
        <dbReference type="Proteomes" id="UP000256269"/>
    </source>
</evidence>
<dbReference type="InterPro" id="IPR036396">
    <property type="entry name" value="Cyt_P450_sf"/>
</dbReference>
<protein>
    <submittedName>
        <fullName evidence="8">Pentalenolactone synthase</fullName>
    </submittedName>
</protein>
<dbReference type="InterPro" id="IPR017972">
    <property type="entry name" value="Cyt_P450_CS"/>
</dbReference>
<sequence>MTSTDSRPRLPFGRPTVMDIAPLYAVLHRETAPVEVLTPAGDPAWLITRFEQARQLFADPRLGRSHPAPEQASRVTDAAIISGPTGEFETEKATHDRMRALLVPAFSAGRMRRLSGHVQELVDARIDELIATHDAAPDQPVDLHALLSFPLPVLVICELLGVPYEDREYFHDVSTRLGRMDIGDKAQEALDDLQAYIRRLAEVKRADPQADVLSDLVKAQADDPDFDDDELARLGAGLLFAGHETTMTRIDMGVVFLLSDLARRDRFAADPDGQAQATVEEVLRMTSSGDLGLLRYAHEDVEVEGVTIKRGDAVLLASGAANRDPSVFTDPGEFDPTRSPNIHLAFGHGIHFCIGAALARTELRIALSTLFRRVPGLRLAVEPSELDIRKGSIAGGLVSLPVTW</sequence>
<comment type="caution">
    <text evidence="8">The sequence shown here is derived from an EMBL/GenBank/DDBJ whole genome shotgun (WGS) entry which is preliminary data.</text>
</comment>
<keyword evidence="9" id="KW-1185">Reference proteome</keyword>
<dbReference type="InterPro" id="IPR002397">
    <property type="entry name" value="Cyt_P450_B"/>
</dbReference>
<dbReference type="GO" id="GO:0020037">
    <property type="term" value="F:heme binding"/>
    <property type="evidence" value="ECO:0007669"/>
    <property type="project" value="InterPro"/>
</dbReference>
<dbReference type="PANTHER" id="PTHR46696">
    <property type="entry name" value="P450, PUTATIVE (EUROFUNG)-RELATED"/>
    <property type="match status" value="1"/>
</dbReference>
<dbReference type="OrthoDB" id="3804058at2"/>
<dbReference type="Gene3D" id="1.10.630.10">
    <property type="entry name" value="Cytochrome P450"/>
    <property type="match status" value="1"/>
</dbReference>
<evidence type="ECO:0000256" key="7">
    <source>
        <dbReference type="RuleBase" id="RU000461"/>
    </source>
</evidence>
<dbReference type="Pfam" id="PF00067">
    <property type="entry name" value="p450"/>
    <property type="match status" value="1"/>
</dbReference>
<dbReference type="GO" id="GO:0005506">
    <property type="term" value="F:iron ion binding"/>
    <property type="evidence" value="ECO:0007669"/>
    <property type="project" value="InterPro"/>
</dbReference>
<organism evidence="8 9">
    <name type="scientific">Kutzneria buriramensis</name>
    <dbReference type="NCBI Taxonomy" id="1045776"/>
    <lineage>
        <taxon>Bacteria</taxon>
        <taxon>Bacillati</taxon>
        <taxon>Actinomycetota</taxon>
        <taxon>Actinomycetes</taxon>
        <taxon>Pseudonocardiales</taxon>
        <taxon>Pseudonocardiaceae</taxon>
        <taxon>Kutzneria</taxon>
    </lineage>
</organism>
<evidence type="ECO:0000256" key="1">
    <source>
        <dbReference type="ARBA" id="ARBA00010617"/>
    </source>
</evidence>
<keyword evidence="5 7" id="KW-0408">Iron</keyword>
<comment type="similarity">
    <text evidence="1 7">Belongs to the cytochrome P450 family.</text>
</comment>
<dbReference type="GO" id="GO:0004497">
    <property type="term" value="F:monooxygenase activity"/>
    <property type="evidence" value="ECO:0007669"/>
    <property type="project" value="UniProtKB-KW"/>
</dbReference>
<proteinExistence type="inferred from homology"/>
<dbReference type="PRINTS" id="PR00385">
    <property type="entry name" value="P450"/>
</dbReference>
<dbReference type="FunFam" id="1.10.630.10:FF:000018">
    <property type="entry name" value="Cytochrome P450 monooxygenase"/>
    <property type="match status" value="1"/>
</dbReference>
<accession>A0A3E0HEG1</accession>
<dbReference type="Proteomes" id="UP000256269">
    <property type="component" value="Unassembled WGS sequence"/>
</dbReference>
<reference evidence="8 9" key="1">
    <citation type="submission" date="2018-08" db="EMBL/GenBank/DDBJ databases">
        <title>Genomic Encyclopedia of Archaeal and Bacterial Type Strains, Phase II (KMG-II): from individual species to whole genera.</title>
        <authorList>
            <person name="Goeker M."/>
        </authorList>
    </citation>
    <scope>NUCLEOTIDE SEQUENCE [LARGE SCALE GENOMIC DNA]</scope>
    <source>
        <strain evidence="8 9">DSM 45791</strain>
    </source>
</reference>
<dbReference type="PANTHER" id="PTHR46696:SF6">
    <property type="entry name" value="P450, PUTATIVE (EUROFUNG)-RELATED"/>
    <property type="match status" value="1"/>
</dbReference>
<keyword evidence="2 7" id="KW-0349">Heme</keyword>
<evidence type="ECO:0000256" key="5">
    <source>
        <dbReference type="ARBA" id="ARBA00023004"/>
    </source>
</evidence>
<evidence type="ECO:0000256" key="3">
    <source>
        <dbReference type="ARBA" id="ARBA00022723"/>
    </source>
</evidence>
<evidence type="ECO:0000256" key="4">
    <source>
        <dbReference type="ARBA" id="ARBA00023002"/>
    </source>
</evidence>
<keyword evidence="3 7" id="KW-0479">Metal-binding</keyword>
<dbReference type="SUPFAM" id="SSF48264">
    <property type="entry name" value="Cytochrome P450"/>
    <property type="match status" value="1"/>
</dbReference>
<dbReference type="CDD" id="cd11031">
    <property type="entry name" value="Cyp158A-like"/>
    <property type="match status" value="1"/>
</dbReference>
<dbReference type="PROSITE" id="PS00086">
    <property type="entry name" value="CYTOCHROME_P450"/>
    <property type="match status" value="1"/>
</dbReference>
<name>A0A3E0HEG1_9PSEU</name>
<keyword evidence="4 7" id="KW-0560">Oxidoreductase</keyword>
<keyword evidence="6 7" id="KW-0503">Monooxygenase</keyword>
<evidence type="ECO:0000256" key="6">
    <source>
        <dbReference type="ARBA" id="ARBA00023033"/>
    </source>
</evidence>